<dbReference type="Proteomes" id="UP000462091">
    <property type="component" value="Unassembled WGS sequence"/>
</dbReference>
<feature type="chain" id="PRO_5015078026" description="WxL domain-containing protein" evidence="2">
    <location>
        <begin position="28"/>
        <end position="208"/>
    </location>
</feature>
<evidence type="ECO:0000313" key="8">
    <source>
        <dbReference type="Proteomes" id="UP000219901"/>
    </source>
</evidence>
<evidence type="ECO:0000313" key="10">
    <source>
        <dbReference type="Proteomes" id="UP000250550"/>
    </source>
</evidence>
<evidence type="ECO:0000313" key="5">
    <source>
        <dbReference type="EMBL" id="PDX75137.1"/>
    </source>
</evidence>
<sequence length="208" mass="21508">MKLTKKAAALLLAASLAVSVCAMPVFATGTSLPGSKGSGPSMTEVKYVVTEAYEWTVPALIDFGKDAGVNEKREVNTTLDKDGTNTPSTGTDGTAPKVIVTKNVISGKFLKITLEPAGGSTDFSVKNDEGVELKYTVTLTDTTIGSDVKTLNRKIGTTGTEKTILAVPAGTNTAEAKLKFELSTATTGTSEKAGTYTGNVQFTASIAT</sequence>
<dbReference type="AlphaFoldDB" id="A0A2A6ZZ95"/>
<reference evidence="8 9" key="1">
    <citation type="journal article" date="2017" name="Front. Microbiol.">
        <title>New Insights into the Diversity of the Genus Faecalibacterium.</title>
        <authorList>
            <person name="Benevides L."/>
            <person name="Burman S."/>
            <person name="Martin R."/>
            <person name="Robert V."/>
            <person name="Thomas M."/>
            <person name="Miquel S."/>
            <person name="Chain F."/>
            <person name="Sokol H."/>
            <person name="Bermudez-Humaran L.G."/>
            <person name="Morrison M."/>
            <person name="Langella P."/>
            <person name="Azevedo V.A."/>
            <person name="Chatel J.M."/>
            <person name="Soares S."/>
        </authorList>
    </citation>
    <scope>NUCLEOTIDE SEQUENCE [LARGE SCALE GENOMIC DNA]</scope>
    <source>
        <strain evidence="4 8">CNCM I 4546</strain>
        <strain evidence="5 9">CNCM I 4573</strain>
    </source>
</reference>
<feature type="region of interest" description="Disordered" evidence="1">
    <location>
        <begin position="74"/>
        <end position="95"/>
    </location>
</feature>
<feature type="signal peptide" evidence="2">
    <location>
        <begin position="1"/>
        <end position="27"/>
    </location>
</feature>
<evidence type="ECO:0000313" key="6">
    <source>
        <dbReference type="EMBL" id="RAW65262.1"/>
    </source>
</evidence>
<proteinExistence type="predicted"/>
<dbReference type="Proteomes" id="UP000250550">
    <property type="component" value="Unassembled WGS sequence"/>
</dbReference>
<keyword evidence="2" id="KW-0732">Signal</keyword>
<dbReference type="EMBL" id="QVEW01000017">
    <property type="protein sequence ID" value="RGB94616.1"/>
    <property type="molecule type" value="Genomic_DNA"/>
</dbReference>
<evidence type="ECO:0000313" key="3">
    <source>
        <dbReference type="EMBL" id="MSC51949.1"/>
    </source>
</evidence>
<gene>
    <name evidence="6" type="ORF">C4N21_07750</name>
    <name evidence="4" type="ORF">CGS55_09000</name>
    <name evidence="5" type="ORF">CGS56_09985</name>
    <name evidence="7" type="ORF">DWZ04_13335</name>
    <name evidence="3" type="ORF">GKE10_08535</name>
</gene>
<evidence type="ECO:0000313" key="11">
    <source>
        <dbReference type="Proteomes" id="UP000260783"/>
    </source>
</evidence>
<evidence type="ECO:0000313" key="12">
    <source>
        <dbReference type="Proteomes" id="UP000462091"/>
    </source>
</evidence>
<evidence type="ECO:0000313" key="7">
    <source>
        <dbReference type="EMBL" id="RGB94616.1"/>
    </source>
</evidence>
<name>A0A2A6ZZ95_9FIRM</name>
<dbReference type="Proteomes" id="UP000260783">
    <property type="component" value="Unassembled WGS sequence"/>
</dbReference>
<dbReference type="GeneID" id="75067343"/>
<evidence type="ECO:0008006" key="13">
    <source>
        <dbReference type="Google" id="ProtNLM"/>
    </source>
</evidence>
<reference evidence="6 10" key="3">
    <citation type="submission" date="2018-02" db="EMBL/GenBank/DDBJ databases">
        <title>Complete genome sequencing of Faecalibacterium prausnitzii strains isolated from the human gut.</title>
        <authorList>
            <person name="Fitzgerald B.C."/>
            <person name="Shkoporov A.N."/>
            <person name="Ross P.R."/>
            <person name="Hill C."/>
        </authorList>
    </citation>
    <scope>NUCLEOTIDE SEQUENCE [LARGE SCALE GENOMIC DNA]</scope>
    <source>
        <strain evidence="6 10">APC924/119</strain>
    </source>
</reference>
<comment type="caution">
    <text evidence="4">The sequence shown here is derived from an EMBL/GenBank/DDBJ whole genome shotgun (WGS) entry which is preliminary data.</text>
</comment>
<dbReference type="Proteomes" id="UP000219901">
    <property type="component" value="Unassembled WGS sequence"/>
</dbReference>
<dbReference type="Proteomes" id="UP000220157">
    <property type="component" value="Unassembled WGS sequence"/>
</dbReference>
<evidence type="ECO:0000313" key="9">
    <source>
        <dbReference type="Proteomes" id="UP000220157"/>
    </source>
</evidence>
<reference evidence="4" key="2">
    <citation type="submission" date="2017-07" db="EMBL/GenBank/DDBJ databases">
        <authorList>
            <person name="Sun Z.S."/>
            <person name="Albrecht U."/>
            <person name="Echele G."/>
            <person name="Lee C.C."/>
        </authorList>
    </citation>
    <scope>NUCLEOTIDE SEQUENCE</scope>
    <source>
        <strain evidence="4">CNCM I 4546</strain>
        <strain evidence="5">CNCM I 4573</strain>
    </source>
</reference>
<reference evidence="3 12" key="5">
    <citation type="journal article" date="2019" name="Nat. Med.">
        <title>A library of human gut bacterial isolates paired with longitudinal multiomics data enables mechanistic microbiome research.</title>
        <authorList>
            <person name="Poyet M."/>
            <person name="Groussin M."/>
            <person name="Gibbons S.M."/>
            <person name="Avila-Pacheco J."/>
            <person name="Jiang X."/>
            <person name="Kearney S.M."/>
            <person name="Perrotta A.R."/>
            <person name="Berdy B."/>
            <person name="Zhao S."/>
            <person name="Lieberman T.D."/>
            <person name="Swanson P.K."/>
            <person name="Smith M."/>
            <person name="Roesemann S."/>
            <person name="Alexander J.E."/>
            <person name="Rich S.A."/>
            <person name="Livny J."/>
            <person name="Vlamakis H."/>
            <person name="Clish C."/>
            <person name="Bullock K."/>
            <person name="Deik A."/>
            <person name="Scott J."/>
            <person name="Pierce K.A."/>
            <person name="Xavier R.J."/>
            <person name="Alm E.J."/>
        </authorList>
    </citation>
    <scope>NUCLEOTIDE SEQUENCE [LARGE SCALE GENOMIC DNA]</scope>
    <source>
        <strain evidence="3 12">BIOML-B1</strain>
    </source>
</reference>
<reference evidence="7 11" key="4">
    <citation type="submission" date="2018-08" db="EMBL/GenBank/DDBJ databases">
        <title>A genome reference for cultivated species of the human gut microbiota.</title>
        <authorList>
            <person name="Zou Y."/>
            <person name="Xue W."/>
            <person name="Luo G."/>
        </authorList>
    </citation>
    <scope>NUCLEOTIDE SEQUENCE [LARGE SCALE GENOMIC DNA]</scope>
    <source>
        <strain evidence="7 11">AF29-11BH</strain>
    </source>
</reference>
<dbReference type="EMBL" id="NMTV01000053">
    <property type="protein sequence ID" value="PDX72206.1"/>
    <property type="molecule type" value="Genomic_DNA"/>
</dbReference>
<dbReference type="EMBL" id="NMTW01000041">
    <property type="protein sequence ID" value="PDX75137.1"/>
    <property type="molecule type" value="Genomic_DNA"/>
</dbReference>
<evidence type="ECO:0000256" key="1">
    <source>
        <dbReference type="SAM" id="MobiDB-lite"/>
    </source>
</evidence>
<protein>
    <recommendedName>
        <fullName evidence="13">WxL domain-containing protein</fullName>
    </recommendedName>
</protein>
<feature type="compositionally biased region" description="Basic and acidic residues" evidence="1">
    <location>
        <begin position="74"/>
        <end position="83"/>
    </location>
</feature>
<evidence type="ECO:0000313" key="4">
    <source>
        <dbReference type="EMBL" id="PDX72206.1"/>
    </source>
</evidence>
<accession>A0A2A6ZZ95</accession>
<dbReference type="RefSeq" id="WP_005921453.1">
    <property type="nucleotide sequence ID" value="NZ_CABKNH010000015.1"/>
</dbReference>
<evidence type="ECO:0000256" key="2">
    <source>
        <dbReference type="SAM" id="SignalP"/>
    </source>
</evidence>
<organism evidence="4 8">
    <name type="scientific">Faecalibacterium prausnitzii</name>
    <dbReference type="NCBI Taxonomy" id="853"/>
    <lineage>
        <taxon>Bacteria</taxon>
        <taxon>Bacillati</taxon>
        <taxon>Bacillota</taxon>
        <taxon>Clostridia</taxon>
        <taxon>Eubacteriales</taxon>
        <taxon>Oscillospiraceae</taxon>
        <taxon>Faecalibacterium</taxon>
    </lineage>
</organism>
<dbReference type="EMBL" id="WKQM01000015">
    <property type="protein sequence ID" value="MSC51949.1"/>
    <property type="molecule type" value="Genomic_DNA"/>
</dbReference>
<dbReference type="EMBL" id="PRLF01000008">
    <property type="protein sequence ID" value="RAW65262.1"/>
    <property type="molecule type" value="Genomic_DNA"/>
</dbReference>